<keyword evidence="1" id="KW-1133">Transmembrane helix</keyword>
<keyword evidence="1" id="KW-0472">Membrane</keyword>
<gene>
    <name evidence="2" type="ORF">AVEN_149469_1</name>
</gene>
<reference evidence="2 3" key="1">
    <citation type="journal article" date="2019" name="Sci. Rep.">
        <title>Orb-weaving spider Araneus ventricosus genome elucidates the spidroin gene catalogue.</title>
        <authorList>
            <person name="Kono N."/>
            <person name="Nakamura H."/>
            <person name="Ohtoshi R."/>
            <person name="Moran D.A.P."/>
            <person name="Shinohara A."/>
            <person name="Yoshida Y."/>
            <person name="Fujiwara M."/>
            <person name="Mori M."/>
            <person name="Tomita M."/>
            <person name="Arakawa K."/>
        </authorList>
    </citation>
    <scope>NUCLEOTIDE SEQUENCE [LARGE SCALE GENOMIC DNA]</scope>
</reference>
<proteinExistence type="predicted"/>
<feature type="non-terminal residue" evidence="2">
    <location>
        <position position="1"/>
    </location>
</feature>
<evidence type="ECO:0000313" key="2">
    <source>
        <dbReference type="EMBL" id="GBN32641.1"/>
    </source>
</evidence>
<evidence type="ECO:0000313" key="3">
    <source>
        <dbReference type="Proteomes" id="UP000499080"/>
    </source>
</evidence>
<dbReference type="Proteomes" id="UP000499080">
    <property type="component" value="Unassembled WGS sequence"/>
</dbReference>
<protein>
    <submittedName>
        <fullName evidence="2">Uncharacterized protein</fullName>
    </submittedName>
</protein>
<name>A0A4Y2MZQ7_ARAVE</name>
<dbReference type="EMBL" id="BGPR01008267">
    <property type="protein sequence ID" value="GBN32641.1"/>
    <property type="molecule type" value="Genomic_DNA"/>
</dbReference>
<dbReference type="AlphaFoldDB" id="A0A4Y2MZQ7"/>
<comment type="caution">
    <text evidence="2">The sequence shown here is derived from an EMBL/GenBank/DDBJ whole genome shotgun (WGS) entry which is preliminary data.</text>
</comment>
<sequence length="201" mass="22839">ERNTDQERNMDQQANIDEDLELIGDDVSYITLIQPVMFLLLIWIIFSGFNPGITRMLPPRRHSPRGSPGTKNRIGTAGPNFIFLYNMLKGTVCKIFYVVLINPHWLDVAGSGVTLDFRGRLRWGARPMLPFASTCCWFSGPYKALSQIGRLVAEWVVGIRRRSVNLEPVSPKPVVNAKIRQELAKGLDFHAFWIFIRRAGP</sequence>
<feature type="transmembrane region" description="Helical" evidence="1">
    <location>
        <begin position="27"/>
        <end position="46"/>
    </location>
</feature>
<evidence type="ECO:0000256" key="1">
    <source>
        <dbReference type="SAM" id="Phobius"/>
    </source>
</evidence>
<organism evidence="2 3">
    <name type="scientific">Araneus ventricosus</name>
    <name type="common">Orbweaver spider</name>
    <name type="synonym">Epeira ventricosa</name>
    <dbReference type="NCBI Taxonomy" id="182803"/>
    <lineage>
        <taxon>Eukaryota</taxon>
        <taxon>Metazoa</taxon>
        <taxon>Ecdysozoa</taxon>
        <taxon>Arthropoda</taxon>
        <taxon>Chelicerata</taxon>
        <taxon>Arachnida</taxon>
        <taxon>Araneae</taxon>
        <taxon>Araneomorphae</taxon>
        <taxon>Entelegynae</taxon>
        <taxon>Araneoidea</taxon>
        <taxon>Araneidae</taxon>
        <taxon>Araneus</taxon>
    </lineage>
</organism>
<keyword evidence="1" id="KW-0812">Transmembrane</keyword>
<accession>A0A4Y2MZQ7</accession>
<keyword evidence="3" id="KW-1185">Reference proteome</keyword>